<evidence type="ECO:0000256" key="1">
    <source>
        <dbReference type="ARBA" id="ARBA00004123"/>
    </source>
</evidence>
<dbReference type="OrthoDB" id="440676at2759"/>
<evidence type="ECO:0000256" key="5">
    <source>
        <dbReference type="SAM" id="MobiDB-lite"/>
    </source>
</evidence>
<reference evidence="8 9" key="1">
    <citation type="journal article" date="2018" name="Mol. Biol. Evol.">
        <title>Broad Genomic Sampling Reveals a Smut Pathogenic Ancestry of the Fungal Clade Ustilaginomycotina.</title>
        <authorList>
            <person name="Kijpornyongpan T."/>
            <person name="Mondo S.J."/>
            <person name="Barry K."/>
            <person name="Sandor L."/>
            <person name="Lee J."/>
            <person name="Lipzen A."/>
            <person name="Pangilinan J."/>
            <person name="LaButti K."/>
            <person name="Hainaut M."/>
            <person name="Henrissat B."/>
            <person name="Grigoriev I.V."/>
            <person name="Spatafora J.W."/>
            <person name="Aime M.C."/>
        </authorList>
    </citation>
    <scope>NUCLEOTIDE SEQUENCE [LARGE SCALE GENOMIC DNA]</scope>
    <source>
        <strain evidence="8 9">MCA 4186</strain>
    </source>
</reference>
<gene>
    <name evidence="8" type="ORF">FA09DRAFT_359071</name>
</gene>
<dbReference type="GO" id="GO:0005634">
    <property type="term" value="C:nucleus"/>
    <property type="evidence" value="ECO:0007669"/>
    <property type="project" value="UniProtKB-SubCell"/>
</dbReference>
<dbReference type="PANTHER" id="PTHR15272:SF0">
    <property type="entry name" value="CHROMATIN ASSEMBLY FACTOR 1 SUBUNIT A"/>
    <property type="match status" value="1"/>
</dbReference>
<feature type="compositionally biased region" description="Acidic residues" evidence="5">
    <location>
        <begin position="615"/>
        <end position="650"/>
    </location>
</feature>
<evidence type="ECO:0008006" key="10">
    <source>
        <dbReference type="Google" id="ProtNLM"/>
    </source>
</evidence>
<dbReference type="AlphaFoldDB" id="A0A316ZD81"/>
<feature type="compositionally biased region" description="Basic residues" evidence="5">
    <location>
        <begin position="522"/>
        <end position="532"/>
    </location>
</feature>
<feature type="domain" description="Chromatin assembly factor 1 subunit A dimerization" evidence="6">
    <location>
        <begin position="575"/>
        <end position="642"/>
    </location>
</feature>
<feature type="compositionally biased region" description="Low complexity" evidence="5">
    <location>
        <begin position="504"/>
        <end position="521"/>
    </location>
</feature>
<evidence type="ECO:0000256" key="2">
    <source>
        <dbReference type="ARBA" id="ARBA00022763"/>
    </source>
</evidence>
<evidence type="ECO:0000256" key="3">
    <source>
        <dbReference type="ARBA" id="ARBA00023204"/>
    </source>
</evidence>
<sequence length="932" mass="99222">MSTAVASLPSPLPVHAPHFAMLERDTNLQAAPEADAARSDEQAPDAAALKGKRKAVVGAPRGAAEAEGPASATPAKKAKLAAGSSPSTPAPKTKSLVTLKGTKLTLKQKALGPSKPMSTLMAIVQLNSHLKGCTAPLESVPSEHLPLIAQLTQESDKTLAELAKAIKNDVVPPTDEDSQSQEAGEEAAPSASDMLPISVLQAAVEAVAERVNYGVDASLSDEALPAGLQLWRWEVQDASLLAGEVSEKLLARRAEREAARLEVQTLLDALSESERSTLLASKKRGRAAPPGETANAVASSSSGPMEVDEKPAATASASLGDDAASSSMAEASSSGTAAPAAKRKIAIDLTAEPSSSRGRSPTRKSPEPEEDVVKEKKPRKAKKMSAEEMEKKLEREEKKREAERKKAERAERVAEKAAKLQKEESSKQKAASFMQSFVKRERSTSPSKGERDSLLKGQSDFNRVFLPCEFKDVAPINRFARRAPSDLMRAIGCGEPSHSEILASLAPGSSRGESSSAPSSSRHVRRGTRKGIHPPVSVRESVRIINEAGLFGGTAEEEAYKASKDLADPKKVQVKLLQFESDRRPAWFGTWTRTSNLVGPRNPFGQDSVALDYSYDSDNEWEEPGEGEDCQDVDEREEELYSASEQDSDLDDFLENDLEEIDADDAGSDIVETDATGVPVKRRSVSPFKQLSGLGTAAGSALASPFGKGPNVLTVKKKKKIKPLGRRFDAKLVPFSTGPHWETSLGVPAYDNFKPYQIEFLNGACAGLDPFTYVSPTIKAAPADGETGDAKAGSSSASAPVAKTPASMKHQPSIKTLLESGSPSKRSAAAAESAGASGSTFASPASTSAATPAKRDGPKAVFPETRLRELLQAIEGRAHSKPFLLEHLKGSFDGPGITKGSIEVVLNQYAHREGKKATSKWLINDEYRHLLR</sequence>
<feature type="region of interest" description="Disordered" evidence="5">
    <location>
        <begin position="500"/>
        <end position="538"/>
    </location>
</feature>
<dbReference type="Pfam" id="PF12253">
    <property type="entry name" value="CAF1A_dimeriz"/>
    <property type="match status" value="1"/>
</dbReference>
<dbReference type="STRING" id="58919.A0A316ZD81"/>
<feature type="region of interest" description="Disordered" evidence="5">
    <location>
        <begin position="784"/>
        <end position="861"/>
    </location>
</feature>
<dbReference type="InterPro" id="IPR022043">
    <property type="entry name" value="CAF1A_DD"/>
</dbReference>
<feature type="compositionally biased region" description="Low complexity" evidence="5">
    <location>
        <begin position="790"/>
        <end position="799"/>
    </location>
</feature>
<feature type="region of interest" description="Disordered" evidence="5">
    <location>
        <begin position="167"/>
        <end position="192"/>
    </location>
</feature>
<keyword evidence="9" id="KW-1185">Reference proteome</keyword>
<evidence type="ECO:0000313" key="9">
    <source>
        <dbReference type="Proteomes" id="UP000245946"/>
    </source>
</evidence>
<name>A0A316ZD81_9BASI</name>
<feature type="compositionally biased region" description="Basic and acidic residues" evidence="5">
    <location>
        <begin position="438"/>
        <end position="454"/>
    </location>
</feature>
<evidence type="ECO:0000259" key="7">
    <source>
        <dbReference type="Pfam" id="PF21796"/>
    </source>
</evidence>
<dbReference type="PANTHER" id="PTHR15272">
    <property type="entry name" value="CHROMATIN ASSEMBLY FACTOR 1 SUBUNIT A CAF-1 SUBUNIT A"/>
    <property type="match status" value="1"/>
</dbReference>
<feature type="region of interest" description="Disordered" evidence="5">
    <location>
        <begin position="609"/>
        <end position="650"/>
    </location>
</feature>
<dbReference type="EMBL" id="KZ819287">
    <property type="protein sequence ID" value="PWN99650.1"/>
    <property type="molecule type" value="Genomic_DNA"/>
</dbReference>
<keyword evidence="3" id="KW-0234">DNA repair</keyword>
<keyword evidence="4" id="KW-0539">Nucleus</keyword>
<feature type="compositionally biased region" description="Basic and acidic residues" evidence="5">
    <location>
        <begin position="384"/>
        <end position="427"/>
    </location>
</feature>
<feature type="region of interest" description="Disordered" evidence="5">
    <location>
        <begin position="278"/>
        <end position="455"/>
    </location>
</feature>
<feature type="compositionally biased region" description="Basic and acidic residues" evidence="5">
    <location>
        <begin position="364"/>
        <end position="375"/>
    </location>
</feature>
<dbReference type="InterPro" id="IPR048800">
    <property type="entry name" value="Cac1-like_C"/>
</dbReference>
<dbReference type="GO" id="GO:0006334">
    <property type="term" value="P:nucleosome assembly"/>
    <property type="evidence" value="ECO:0007669"/>
    <property type="project" value="TreeGrafter"/>
</dbReference>
<dbReference type="GO" id="GO:0006281">
    <property type="term" value="P:DNA repair"/>
    <property type="evidence" value="ECO:0007669"/>
    <property type="project" value="UniProtKB-KW"/>
</dbReference>
<feature type="compositionally biased region" description="Acidic residues" evidence="5">
    <location>
        <begin position="174"/>
        <end position="185"/>
    </location>
</feature>
<feature type="domain" description="Chromatin assembly factor 1 subunit Cac1-like C-terminal" evidence="7">
    <location>
        <begin position="867"/>
        <end position="922"/>
    </location>
</feature>
<dbReference type="Proteomes" id="UP000245946">
    <property type="component" value="Unassembled WGS sequence"/>
</dbReference>
<feature type="compositionally biased region" description="Low complexity" evidence="5">
    <location>
        <begin position="312"/>
        <end position="338"/>
    </location>
</feature>
<comment type="subcellular location">
    <subcellularLocation>
        <location evidence="1">Nucleus</location>
    </subcellularLocation>
</comment>
<feature type="compositionally biased region" description="Low complexity" evidence="5">
    <location>
        <begin position="822"/>
        <end position="852"/>
    </location>
</feature>
<feature type="region of interest" description="Disordered" evidence="5">
    <location>
        <begin position="19"/>
        <end position="94"/>
    </location>
</feature>
<dbReference type="GO" id="GO:0033186">
    <property type="term" value="C:CAF-1 complex"/>
    <property type="evidence" value="ECO:0007669"/>
    <property type="project" value="TreeGrafter"/>
</dbReference>
<dbReference type="Pfam" id="PF21796">
    <property type="entry name" value="Cac1_C"/>
    <property type="match status" value="1"/>
</dbReference>
<evidence type="ECO:0000259" key="6">
    <source>
        <dbReference type="Pfam" id="PF12253"/>
    </source>
</evidence>
<feature type="compositionally biased region" description="Low complexity" evidence="5">
    <location>
        <begin position="56"/>
        <end position="94"/>
    </location>
</feature>
<organism evidence="8 9">
    <name type="scientific">Tilletiopsis washingtonensis</name>
    <dbReference type="NCBI Taxonomy" id="58919"/>
    <lineage>
        <taxon>Eukaryota</taxon>
        <taxon>Fungi</taxon>
        <taxon>Dikarya</taxon>
        <taxon>Basidiomycota</taxon>
        <taxon>Ustilaginomycotina</taxon>
        <taxon>Exobasidiomycetes</taxon>
        <taxon>Entylomatales</taxon>
        <taxon>Entylomatales incertae sedis</taxon>
        <taxon>Tilletiopsis</taxon>
    </lineage>
</organism>
<protein>
    <recommendedName>
        <fullName evidence="10">Chromatin assembly factor 1 subunit A</fullName>
    </recommendedName>
</protein>
<dbReference type="RefSeq" id="XP_025599929.1">
    <property type="nucleotide sequence ID" value="XM_025745052.1"/>
</dbReference>
<keyword evidence="2" id="KW-0227">DNA damage</keyword>
<proteinExistence type="predicted"/>
<dbReference type="GeneID" id="37272596"/>
<accession>A0A316ZD81</accession>
<evidence type="ECO:0000256" key="4">
    <source>
        <dbReference type="ARBA" id="ARBA00023242"/>
    </source>
</evidence>
<evidence type="ECO:0000313" key="8">
    <source>
        <dbReference type="EMBL" id="PWN99650.1"/>
    </source>
</evidence>